<keyword evidence="2" id="KW-0472">Membrane</keyword>
<sequence length="187" mass="21590">MNSQRWKQQNSRPQMNSQRWKQQNSRPQMNSQQWKHQNSQSQMNSQCWKQQNSQPQINSQRWKQNSQPEMNKVTTETTQQSTTTETTTESGKTSTVALGYCECQCDLPQYSNISMEEILKTLKQITDSLTVNKSELSSTIRQKTCADDDRPSARGVGYIGCGVLTTLLVLILFVDLHTIFTYLRRKS</sequence>
<keyword evidence="2" id="KW-1133">Transmembrane helix</keyword>
<keyword evidence="2" id="KW-0812">Transmembrane</keyword>
<gene>
    <name evidence="3" type="ORF">KUTeg_012067</name>
</gene>
<evidence type="ECO:0000313" key="3">
    <source>
        <dbReference type="EMBL" id="KAJ8310202.1"/>
    </source>
</evidence>
<reference evidence="3 4" key="1">
    <citation type="submission" date="2022-12" db="EMBL/GenBank/DDBJ databases">
        <title>Chromosome-level genome of Tegillarca granosa.</title>
        <authorList>
            <person name="Kim J."/>
        </authorList>
    </citation>
    <scope>NUCLEOTIDE SEQUENCE [LARGE SCALE GENOMIC DNA]</scope>
    <source>
        <strain evidence="3">Teg-2019</strain>
        <tissue evidence="3">Adductor muscle</tissue>
    </source>
</reference>
<dbReference type="Proteomes" id="UP001217089">
    <property type="component" value="Unassembled WGS sequence"/>
</dbReference>
<accession>A0ABQ9F1P5</accession>
<evidence type="ECO:0000256" key="2">
    <source>
        <dbReference type="SAM" id="Phobius"/>
    </source>
</evidence>
<comment type="caution">
    <text evidence="3">The sequence shown here is derived from an EMBL/GenBank/DDBJ whole genome shotgun (WGS) entry which is preliminary data.</text>
</comment>
<feature type="region of interest" description="Disordered" evidence="1">
    <location>
        <begin position="1"/>
        <end position="90"/>
    </location>
</feature>
<organism evidence="3 4">
    <name type="scientific">Tegillarca granosa</name>
    <name type="common">Malaysian cockle</name>
    <name type="synonym">Anadara granosa</name>
    <dbReference type="NCBI Taxonomy" id="220873"/>
    <lineage>
        <taxon>Eukaryota</taxon>
        <taxon>Metazoa</taxon>
        <taxon>Spiralia</taxon>
        <taxon>Lophotrochozoa</taxon>
        <taxon>Mollusca</taxon>
        <taxon>Bivalvia</taxon>
        <taxon>Autobranchia</taxon>
        <taxon>Pteriomorphia</taxon>
        <taxon>Arcoida</taxon>
        <taxon>Arcoidea</taxon>
        <taxon>Arcidae</taxon>
        <taxon>Tegillarca</taxon>
    </lineage>
</organism>
<protein>
    <submittedName>
        <fullName evidence="3">Uncharacterized protein</fullName>
    </submittedName>
</protein>
<evidence type="ECO:0000313" key="4">
    <source>
        <dbReference type="Proteomes" id="UP001217089"/>
    </source>
</evidence>
<keyword evidence="4" id="KW-1185">Reference proteome</keyword>
<dbReference type="EMBL" id="JARBDR010000640">
    <property type="protein sequence ID" value="KAJ8310202.1"/>
    <property type="molecule type" value="Genomic_DNA"/>
</dbReference>
<name>A0ABQ9F1P5_TEGGR</name>
<evidence type="ECO:0000256" key="1">
    <source>
        <dbReference type="SAM" id="MobiDB-lite"/>
    </source>
</evidence>
<feature type="compositionally biased region" description="Low complexity" evidence="1">
    <location>
        <begin position="74"/>
        <end position="90"/>
    </location>
</feature>
<proteinExistence type="predicted"/>
<feature type="transmembrane region" description="Helical" evidence="2">
    <location>
        <begin position="155"/>
        <end position="183"/>
    </location>
</feature>
<feature type="compositionally biased region" description="Polar residues" evidence="1">
    <location>
        <begin position="1"/>
        <end position="73"/>
    </location>
</feature>